<name>A0A0N5CPV8_THECL</name>
<proteinExistence type="inferred from homology"/>
<comment type="subcellular location">
    <subcellularLocation>
        <location evidence="1">Membrane</location>
        <topology evidence="1">Multi-pass membrane protein</topology>
    </subcellularLocation>
</comment>
<keyword evidence="11 13" id="KW-0739">Sodium transport</keyword>
<keyword evidence="10" id="KW-0325">Glycoprotein</keyword>
<evidence type="ECO:0000313" key="17">
    <source>
        <dbReference type="WBParaSite" id="TCLT_0000225801-mRNA-1"/>
    </source>
</evidence>
<dbReference type="Pfam" id="PF00858">
    <property type="entry name" value="ASC"/>
    <property type="match status" value="1"/>
</dbReference>
<feature type="transmembrane region" description="Helical" evidence="14">
    <location>
        <begin position="51"/>
        <end position="69"/>
    </location>
</feature>
<dbReference type="PRINTS" id="PR01078">
    <property type="entry name" value="AMINACHANNEL"/>
</dbReference>
<evidence type="ECO:0000256" key="11">
    <source>
        <dbReference type="ARBA" id="ARBA00023201"/>
    </source>
</evidence>
<evidence type="ECO:0000256" key="6">
    <source>
        <dbReference type="ARBA" id="ARBA00022989"/>
    </source>
</evidence>
<organism evidence="17">
    <name type="scientific">Thelazia callipaeda</name>
    <name type="common">Oriental eyeworm</name>
    <name type="synonym">Parasitic nematode</name>
    <dbReference type="NCBI Taxonomy" id="103827"/>
    <lineage>
        <taxon>Eukaryota</taxon>
        <taxon>Metazoa</taxon>
        <taxon>Ecdysozoa</taxon>
        <taxon>Nematoda</taxon>
        <taxon>Chromadorea</taxon>
        <taxon>Rhabditida</taxon>
        <taxon>Spirurina</taxon>
        <taxon>Spiruromorpha</taxon>
        <taxon>Thelazioidea</taxon>
        <taxon>Thelaziidae</taxon>
        <taxon>Thelazia</taxon>
    </lineage>
</organism>
<evidence type="ECO:0000256" key="9">
    <source>
        <dbReference type="ARBA" id="ARBA00023136"/>
    </source>
</evidence>
<evidence type="ECO:0000256" key="7">
    <source>
        <dbReference type="ARBA" id="ARBA00023053"/>
    </source>
</evidence>
<keyword evidence="8 13" id="KW-0406">Ion transport</keyword>
<keyword evidence="12 13" id="KW-0407">Ion channel</keyword>
<comment type="similarity">
    <text evidence="2 13">Belongs to the amiloride-sensitive sodium channel (TC 1.A.6) family.</text>
</comment>
<keyword evidence="16" id="KW-1185">Reference proteome</keyword>
<dbReference type="OMA" id="YMFRIEA"/>
<evidence type="ECO:0000256" key="5">
    <source>
        <dbReference type="ARBA" id="ARBA00022692"/>
    </source>
</evidence>
<keyword evidence="5 13" id="KW-0812">Transmembrane</keyword>
<evidence type="ECO:0000256" key="8">
    <source>
        <dbReference type="ARBA" id="ARBA00023065"/>
    </source>
</evidence>
<keyword evidence="6 14" id="KW-1133">Transmembrane helix</keyword>
<evidence type="ECO:0000256" key="2">
    <source>
        <dbReference type="ARBA" id="ARBA00007193"/>
    </source>
</evidence>
<evidence type="ECO:0000256" key="13">
    <source>
        <dbReference type="RuleBase" id="RU000679"/>
    </source>
</evidence>
<dbReference type="PANTHER" id="PTHR11690">
    <property type="entry name" value="AMILORIDE-SENSITIVE SODIUM CHANNEL-RELATED"/>
    <property type="match status" value="1"/>
</dbReference>
<protein>
    <submittedName>
        <fullName evidence="17">Acid-sensing ion channel 5</fullName>
    </submittedName>
</protein>
<reference evidence="17" key="1">
    <citation type="submission" date="2017-02" db="UniProtKB">
        <authorList>
            <consortium name="WormBaseParasite"/>
        </authorList>
    </citation>
    <scope>IDENTIFICATION</scope>
</reference>
<evidence type="ECO:0000256" key="10">
    <source>
        <dbReference type="ARBA" id="ARBA00023180"/>
    </source>
</evidence>
<dbReference type="WBParaSite" id="TCLT_0000225801-mRNA-1">
    <property type="protein sequence ID" value="TCLT_0000225801-mRNA-1"/>
    <property type="gene ID" value="TCLT_0000225801"/>
</dbReference>
<dbReference type="OrthoDB" id="5874059at2759"/>
<dbReference type="Proteomes" id="UP000276776">
    <property type="component" value="Unassembled WGS sequence"/>
</dbReference>
<dbReference type="GO" id="GO:0015280">
    <property type="term" value="F:ligand-gated sodium channel activity"/>
    <property type="evidence" value="ECO:0007669"/>
    <property type="project" value="TreeGrafter"/>
</dbReference>
<evidence type="ECO:0000256" key="12">
    <source>
        <dbReference type="ARBA" id="ARBA00023303"/>
    </source>
</evidence>
<keyword evidence="3 13" id="KW-0813">Transport</keyword>
<evidence type="ECO:0000256" key="14">
    <source>
        <dbReference type="SAM" id="Phobius"/>
    </source>
</evidence>
<dbReference type="Gene3D" id="1.10.287.770">
    <property type="entry name" value="YojJ-like"/>
    <property type="match status" value="1"/>
</dbReference>
<evidence type="ECO:0000313" key="16">
    <source>
        <dbReference type="Proteomes" id="UP000276776"/>
    </source>
</evidence>
<dbReference type="AlphaFoldDB" id="A0A0N5CPV8"/>
<evidence type="ECO:0000313" key="15">
    <source>
        <dbReference type="EMBL" id="VDM98111.1"/>
    </source>
</evidence>
<dbReference type="InterPro" id="IPR001873">
    <property type="entry name" value="ENaC"/>
</dbReference>
<sequence length="523" mass="60462">MSQIHLRPYMAMEMAENESINHKYCSRINSWANELHGLTQMFMARTWKERGFWLFVIIICLFGASFNTIDVMNEYLEKQTSTLYIIRQESKLLLPSLTICPKDADAFDGYKVIKEIQQTVPDVDEDTAFAVIEFMVAGYGFGNMEQKVTSWTSSEIHNLSSIFDQWRGNRSLVEIFIKIFETDGYKCQDIMESCILESQKVPCCDLMESVYVLIRGRCFRLKPLNQTTTISPALTIAIRSIPSYFSNQGGWQALLVSYVSDYTPYVPIYPRYYINEDEWTTMIFHSRKIEMLPNSKHCIADDGFESRGACFIKQWLRNIIIKPYNCTLAYLQSFAQNLSVCHPKVVVQNYFQAMSSKISNFRCLPECNRKDLIIQKYSSPIIHASDRNNTKYLIEMSHLELQYELYKEVTQTTIPGFISQIGGQFGLFLGVSFITVLKIIVEATKLTYQAWHTVSRLHMISIKIIFREAYQKPKKSQRILLITTGVLEQTKLLALKLTIPLLRLIPSLQQINSSCERYTKNAS</sequence>
<keyword evidence="7" id="KW-0915">Sodium</keyword>
<accession>A0A0N5CPV8</accession>
<gene>
    <name evidence="15" type="ORF">TCLT_LOCUS2259</name>
</gene>
<evidence type="ECO:0000256" key="3">
    <source>
        <dbReference type="ARBA" id="ARBA00022448"/>
    </source>
</evidence>
<evidence type="ECO:0000256" key="1">
    <source>
        <dbReference type="ARBA" id="ARBA00004141"/>
    </source>
</evidence>
<dbReference type="PANTHER" id="PTHR11690:SF1">
    <property type="entry name" value="DEGENERIN LIKE"/>
    <property type="match status" value="1"/>
</dbReference>
<evidence type="ECO:0000256" key="4">
    <source>
        <dbReference type="ARBA" id="ARBA00022461"/>
    </source>
</evidence>
<dbReference type="EMBL" id="UYYF01000423">
    <property type="protein sequence ID" value="VDM98111.1"/>
    <property type="molecule type" value="Genomic_DNA"/>
</dbReference>
<dbReference type="GO" id="GO:0005886">
    <property type="term" value="C:plasma membrane"/>
    <property type="evidence" value="ECO:0007669"/>
    <property type="project" value="TreeGrafter"/>
</dbReference>
<keyword evidence="9 14" id="KW-0472">Membrane</keyword>
<reference evidence="15 16" key="2">
    <citation type="submission" date="2018-11" db="EMBL/GenBank/DDBJ databases">
        <authorList>
            <consortium name="Pathogen Informatics"/>
        </authorList>
    </citation>
    <scope>NUCLEOTIDE SEQUENCE [LARGE SCALE GENOMIC DNA]</scope>
</reference>
<keyword evidence="4 13" id="KW-0894">Sodium channel</keyword>